<dbReference type="SUPFAM" id="SSF103473">
    <property type="entry name" value="MFS general substrate transporter"/>
    <property type="match status" value="1"/>
</dbReference>
<feature type="transmembrane region" description="Helical" evidence="5">
    <location>
        <begin position="204"/>
        <end position="224"/>
    </location>
</feature>
<dbReference type="PRINTS" id="PR01036">
    <property type="entry name" value="TCRTETB"/>
</dbReference>
<dbReference type="OrthoDB" id="2441642at2759"/>
<dbReference type="Pfam" id="PF07690">
    <property type="entry name" value="MFS_1"/>
    <property type="match status" value="1"/>
</dbReference>
<feature type="transmembrane region" description="Helical" evidence="5">
    <location>
        <begin position="46"/>
        <end position="69"/>
    </location>
</feature>
<keyword evidence="2 5" id="KW-0812">Transmembrane</keyword>
<evidence type="ECO:0000256" key="1">
    <source>
        <dbReference type="ARBA" id="ARBA00004141"/>
    </source>
</evidence>
<gene>
    <name evidence="7" type="ORF">ATNIH1004_009538</name>
</gene>
<name>A0A5M9MAU3_9EURO</name>
<evidence type="ECO:0000256" key="4">
    <source>
        <dbReference type="ARBA" id="ARBA00023136"/>
    </source>
</evidence>
<feature type="transmembrane region" description="Helical" evidence="5">
    <location>
        <begin position="144"/>
        <end position="166"/>
    </location>
</feature>
<evidence type="ECO:0000256" key="3">
    <source>
        <dbReference type="ARBA" id="ARBA00022989"/>
    </source>
</evidence>
<dbReference type="PANTHER" id="PTHR23502">
    <property type="entry name" value="MAJOR FACILITATOR SUPERFAMILY"/>
    <property type="match status" value="1"/>
</dbReference>
<dbReference type="EMBL" id="QUQM01000005">
    <property type="protein sequence ID" value="KAA8642786.1"/>
    <property type="molecule type" value="Genomic_DNA"/>
</dbReference>
<dbReference type="VEuPathDB" id="FungiDB:EYZ11_011594"/>
<evidence type="ECO:0000259" key="6">
    <source>
        <dbReference type="PROSITE" id="PS50850"/>
    </source>
</evidence>
<dbReference type="InterPro" id="IPR011701">
    <property type="entry name" value="MFS"/>
</dbReference>
<dbReference type="VEuPathDB" id="FungiDB:EYZ11_004499"/>
<feature type="domain" description="Major facilitator superfamily (MFS) profile" evidence="6">
    <location>
        <begin position="48"/>
        <end position="477"/>
    </location>
</feature>
<comment type="caution">
    <text evidence="7">The sequence shown here is derived from an EMBL/GenBank/DDBJ whole genome shotgun (WGS) entry which is preliminary data.</text>
</comment>
<feature type="transmembrane region" description="Helical" evidence="5">
    <location>
        <begin position="178"/>
        <end position="198"/>
    </location>
</feature>
<dbReference type="Gene3D" id="1.20.1250.20">
    <property type="entry name" value="MFS general substrate transporter like domains"/>
    <property type="match status" value="1"/>
</dbReference>
<sequence>MSASIQKPDSSLDHEKGSIEVSTTAHCSSESRPSQPYTTFTARQRALITLLVGFATITSPLTATVYFPLLPTLKRQFHISAQEVNLTLTIYIIFQALSPALFGPVSDIIGRRQVYLVTLAIYALANLGMALNKAMYSVLMLFRALQSLGASAAFAISYGIVADICVPSERGTMMGRVSMALNLGTCIGPILGGLVAFQRGEGDWIFWALLIVGVLLFLLVGLFLPETARHLVGNGTQRDPGSWSQLSWWMMLRKRHDFHEKPQFPDQKSGLRILRPRHLLAPLRIIFHRDALLCLWMHGSFYAVDYTLAAAVPDIYHNIYGFSEMLIGLSYLPRGVGIICGGYLNGRIMDYNYRVVAQRQNWTIDRVSGDDLTQFPIELARTRDSFILLVISTVTLIGCGWTVERQAHFAILLVLQLVQGFWGTSAAAASVVRCAMAATAVSLLEPLIRVTGWGWYFTGINNIISEVRSHHHFTEQEIYHSEIGSKLILANRSLAAEVRSARYLLILDSAHSLAVSDFIHVSGDFCWRLRTVVVVTSTECDPFNQYWQVLPNPSTCCQAQMQLVVVGVLEAVTGVMLIALSLPALIMVKKLHLASCSPWASSSLSPSSVSPRVHVAIDLGLRRATGLHHRGQYSRALRVLPRTTRGTIKSDRYPVRSTLIGATDDGRTRHIKRGQYQHGHEIR</sequence>
<dbReference type="GO" id="GO:0005886">
    <property type="term" value="C:plasma membrane"/>
    <property type="evidence" value="ECO:0007669"/>
    <property type="project" value="TreeGrafter"/>
</dbReference>
<evidence type="ECO:0000313" key="8">
    <source>
        <dbReference type="Proteomes" id="UP000324241"/>
    </source>
</evidence>
<protein>
    <recommendedName>
        <fullName evidence="6">Major facilitator superfamily (MFS) profile domain-containing protein</fullName>
    </recommendedName>
</protein>
<feature type="transmembrane region" description="Helical" evidence="5">
    <location>
        <begin position="84"/>
        <end position="102"/>
    </location>
</feature>
<evidence type="ECO:0000313" key="7">
    <source>
        <dbReference type="EMBL" id="KAA8642786.1"/>
    </source>
</evidence>
<dbReference type="PANTHER" id="PTHR23502:SF151">
    <property type="entry name" value="MAJOR FACILITATOR SUPERFAMILY (MFS) PROFILE DOMAIN-CONTAINING PROTEIN"/>
    <property type="match status" value="1"/>
</dbReference>
<dbReference type="InterPro" id="IPR020846">
    <property type="entry name" value="MFS_dom"/>
</dbReference>
<dbReference type="AlphaFoldDB" id="A0A5M9MAU3"/>
<organism evidence="7 8">
    <name type="scientific">Aspergillus tanneri</name>
    <dbReference type="NCBI Taxonomy" id="1220188"/>
    <lineage>
        <taxon>Eukaryota</taxon>
        <taxon>Fungi</taxon>
        <taxon>Dikarya</taxon>
        <taxon>Ascomycota</taxon>
        <taxon>Pezizomycotina</taxon>
        <taxon>Eurotiomycetes</taxon>
        <taxon>Eurotiomycetidae</taxon>
        <taxon>Eurotiales</taxon>
        <taxon>Aspergillaceae</taxon>
        <taxon>Aspergillus</taxon>
        <taxon>Aspergillus subgen. Circumdati</taxon>
    </lineage>
</organism>
<dbReference type="GO" id="GO:0022857">
    <property type="term" value="F:transmembrane transporter activity"/>
    <property type="evidence" value="ECO:0007669"/>
    <property type="project" value="InterPro"/>
</dbReference>
<keyword evidence="3 5" id="KW-1133">Transmembrane helix</keyword>
<evidence type="ECO:0000256" key="2">
    <source>
        <dbReference type="ARBA" id="ARBA00022692"/>
    </source>
</evidence>
<dbReference type="GeneID" id="54332240"/>
<keyword evidence="4 5" id="KW-0472">Membrane</keyword>
<dbReference type="InterPro" id="IPR036259">
    <property type="entry name" value="MFS_trans_sf"/>
</dbReference>
<dbReference type="RefSeq" id="XP_033422148.1">
    <property type="nucleotide sequence ID" value="XM_033574130.1"/>
</dbReference>
<dbReference type="PROSITE" id="PS50850">
    <property type="entry name" value="MFS"/>
    <property type="match status" value="1"/>
</dbReference>
<accession>A0A5M9MAU3</accession>
<dbReference type="Proteomes" id="UP000324241">
    <property type="component" value="Unassembled WGS sequence"/>
</dbReference>
<feature type="transmembrane region" description="Helical" evidence="5">
    <location>
        <begin position="563"/>
        <end position="588"/>
    </location>
</feature>
<feature type="transmembrane region" description="Helical" evidence="5">
    <location>
        <begin position="114"/>
        <end position="132"/>
    </location>
</feature>
<evidence type="ECO:0000256" key="5">
    <source>
        <dbReference type="SAM" id="Phobius"/>
    </source>
</evidence>
<reference evidence="7 8" key="1">
    <citation type="submission" date="2019-08" db="EMBL/GenBank/DDBJ databases">
        <title>The genome sequence of a newly discovered highly antifungal drug resistant Aspergillus species, Aspergillus tanneri NIH 1004.</title>
        <authorList>
            <person name="Mounaud S."/>
            <person name="Singh I."/>
            <person name="Joardar V."/>
            <person name="Pakala S."/>
            <person name="Pakala S."/>
            <person name="Venepally P."/>
            <person name="Chung J.K."/>
            <person name="Losada L."/>
            <person name="Nierman W.C."/>
        </authorList>
    </citation>
    <scope>NUCLEOTIDE SEQUENCE [LARGE SCALE GENOMIC DNA]</scope>
    <source>
        <strain evidence="7 8">NIH1004</strain>
    </source>
</reference>
<comment type="subcellular location">
    <subcellularLocation>
        <location evidence="1">Membrane</location>
        <topology evidence="1">Multi-pass membrane protein</topology>
    </subcellularLocation>
</comment>
<feature type="transmembrane region" description="Helical" evidence="5">
    <location>
        <begin position="386"/>
        <end position="403"/>
    </location>
</feature>
<feature type="transmembrane region" description="Helical" evidence="5">
    <location>
        <begin position="409"/>
        <end position="432"/>
    </location>
</feature>
<proteinExistence type="predicted"/>